<dbReference type="EMBL" id="PFAH01000007">
    <property type="protein sequence ID" value="PIR98011.1"/>
    <property type="molecule type" value="Genomic_DNA"/>
</dbReference>
<dbReference type="GO" id="GO:0046872">
    <property type="term" value="F:metal ion binding"/>
    <property type="evidence" value="ECO:0007669"/>
    <property type="project" value="UniProtKB-KW"/>
</dbReference>
<evidence type="ECO:0000313" key="6">
    <source>
        <dbReference type="EMBL" id="PIR98011.1"/>
    </source>
</evidence>
<keyword evidence="1" id="KW-0349">Heme</keyword>
<evidence type="ECO:0000256" key="1">
    <source>
        <dbReference type="ARBA" id="ARBA00022617"/>
    </source>
</evidence>
<reference evidence="7" key="1">
    <citation type="submission" date="2017-09" db="EMBL/GenBank/DDBJ databases">
        <title>Depth-based differentiation of microbial function through sediment-hosted aquifers and enrichment of novel symbionts in the deep terrestrial subsurface.</title>
        <authorList>
            <person name="Probst A.J."/>
            <person name="Ladd B."/>
            <person name="Jarett J.K."/>
            <person name="Geller-Mcgrath D.E."/>
            <person name="Sieber C.M.K."/>
            <person name="Emerson J.B."/>
            <person name="Anantharaman K."/>
            <person name="Thomas B.C."/>
            <person name="Malmstrom R."/>
            <person name="Stieglmeier M."/>
            <person name="Klingl A."/>
            <person name="Woyke T."/>
            <person name="Ryan C.M."/>
            <person name="Banfield J.F."/>
        </authorList>
    </citation>
    <scope>NUCLEOTIDE SEQUENCE [LARGE SCALE GENOMIC DNA]</scope>
</reference>
<sequence length="133" mass="14464">MKKILLIGLGVIIVALAGFYIWQQGMSIETAQEEVDNEEEGAIEEMKDPSEATYSLEDIATHGIEEDCWVAINGKVYDLSHFASVHPGGDSVIEGCGKDATVLFETRPTGSGTPHSENARKTLDEYFIGTLSQ</sequence>
<dbReference type="GO" id="GO:0016020">
    <property type="term" value="C:membrane"/>
    <property type="evidence" value="ECO:0007669"/>
    <property type="project" value="TreeGrafter"/>
</dbReference>
<feature type="domain" description="Cytochrome b5 heme-binding" evidence="5">
    <location>
        <begin position="51"/>
        <end position="132"/>
    </location>
</feature>
<evidence type="ECO:0000256" key="4">
    <source>
        <dbReference type="ARBA" id="ARBA00038168"/>
    </source>
</evidence>
<protein>
    <submittedName>
        <fullName evidence="6">Cytochrome B5</fullName>
    </submittedName>
</protein>
<name>A0A2H0VG07_9BACT</name>
<dbReference type="AlphaFoldDB" id="A0A2H0VG07"/>
<organism evidence="6 7">
    <name type="scientific">Candidatus Colwellbacteria bacterium CG10_big_fil_rev_8_21_14_0_10_42_22</name>
    <dbReference type="NCBI Taxonomy" id="1974540"/>
    <lineage>
        <taxon>Bacteria</taxon>
        <taxon>Candidatus Colwelliibacteriota</taxon>
    </lineage>
</organism>
<dbReference type="InterPro" id="IPR036400">
    <property type="entry name" value="Cyt_B5-like_heme/steroid_sf"/>
</dbReference>
<keyword evidence="3" id="KW-0408">Iron</keyword>
<accession>A0A2H0VG07</accession>
<dbReference type="SMART" id="SM01117">
    <property type="entry name" value="Cyt-b5"/>
    <property type="match status" value="1"/>
</dbReference>
<dbReference type="InterPro" id="IPR001199">
    <property type="entry name" value="Cyt_B5-like_heme/steroid-bd"/>
</dbReference>
<dbReference type="PROSITE" id="PS50255">
    <property type="entry name" value="CYTOCHROME_B5_2"/>
    <property type="match status" value="1"/>
</dbReference>
<evidence type="ECO:0000256" key="2">
    <source>
        <dbReference type="ARBA" id="ARBA00022723"/>
    </source>
</evidence>
<proteinExistence type="inferred from homology"/>
<dbReference type="Pfam" id="PF00173">
    <property type="entry name" value="Cyt-b5"/>
    <property type="match status" value="1"/>
</dbReference>
<dbReference type="GO" id="GO:0020037">
    <property type="term" value="F:heme binding"/>
    <property type="evidence" value="ECO:0007669"/>
    <property type="project" value="TreeGrafter"/>
</dbReference>
<dbReference type="Proteomes" id="UP000231466">
    <property type="component" value="Unassembled WGS sequence"/>
</dbReference>
<dbReference type="InterPro" id="IPR050668">
    <property type="entry name" value="Cytochrome_b5"/>
</dbReference>
<dbReference type="Gene3D" id="3.10.120.10">
    <property type="entry name" value="Cytochrome b5-like heme/steroid binding domain"/>
    <property type="match status" value="1"/>
</dbReference>
<evidence type="ECO:0000256" key="3">
    <source>
        <dbReference type="ARBA" id="ARBA00023004"/>
    </source>
</evidence>
<comment type="similarity">
    <text evidence="4">Belongs to the cytochrome b5 family.</text>
</comment>
<dbReference type="PANTHER" id="PTHR19359">
    <property type="entry name" value="CYTOCHROME B5"/>
    <property type="match status" value="1"/>
</dbReference>
<evidence type="ECO:0000313" key="7">
    <source>
        <dbReference type="Proteomes" id="UP000231466"/>
    </source>
</evidence>
<gene>
    <name evidence="6" type="ORF">COT89_02050</name>
</gene>
<comment type="caution">
    <text evidence="6">The sequence shown here is derived from an EMBL/GenBank/DDBJ whole genome shotgun (WGS) entry which is preliminary data.</text>
</comment>
<evidence type="ECO:0000259" key="5">
    <source>
        <dbReference type="PROSITE" id="PS50255"/>
    </source>
</evidence>
<dbReference type="SUPFAM" id="SSF55856">
    <property type="entry name" value="Cytochrome b5-like heme/steroid binding domain"/>
    <property type="match status" value="1"/>
</dbReference>
<keyword evidence="2" id="KW-0479">Metal-binding</keyword>